<evidence type="ECO:0000313" key="1">
    <source>
        <dbReference type="EMBL" id="QHR92803.1"/>
    </source>
</evidence>
<geneLocation type="mitochondrion" evidence="1"/>
<dbReference type="AlphaFoldDB" id="A0A6B9XXQ9"/>
<accession>A0A6B9XXQ9</accession>
<dbReference type="EMBL" id="MK697706">
    <property type="protein sequence ID" value="QHR92803.1"/>
    <property type="molecule type" value="Genomic_DNA"/>
</dbReference>
<gene>
    <name evidence="1" type="primary">orf06905</name>
    <name evidence="1" type="ORF">Q903MT_gene6851</name>
</gene>
<reference evidence="1" key="1">
    <citation type="submission" date="2019-03" db="EMBL/GenBank/DDBJ databases">
        <title>Largest Complete Mitochondrial Genome of a Gymnosperm, Sitka Spruce (Picea sitchensis), Indicates Complex Physical Structure.</title>
        <authorList>
            <person name="Jackman S.D."/>
            <person name="Coombe L."/>
            <person name="Warren R."/>
            <person name="Kirk H."/>
            <person name="Trinh E."/>
            <person name="McLeod T."/>
            <person name="Pleasance S."/>
            <person name="Pandoh P."/>
            <person name="Zhao Y."/>
            <person name="Coope R."/>
            <person name="Bousquet J."/>
            <person name="Bohlmann J.C."/>
            <person name="Jones S.J.M."/>
            <person name="Birol I."/>
        </authorList>
    </citation>
    <scope>NUCLEOTIDE SEQUENCE</scope>
    <source>
        <strain evidence="1">Q903</strain>
    </source>
</reference>
<proteinExistence type="predicted"/>
<protein>
    <submittedName>
        <fullName evidence="1">Uncharacterized protein</fullName>
    </submittedName>
</protein>
<sequence length="78" mass="8940">MGKRAQISMGGVTMRELKRDATRFFLNRGGRRGSCDFQCHIYSSQANKTNLPSIKPFISPNHPLRFLQQLFSRVGKVR</sequence>
<name>A0A6B9XXQ9_PICSI</name>
<organism evidence="1">
    <name type="scientific">Picea sitchensis</name>
    <name type="common">Sitka spruce</name>
    <name type="synonym">Pinus sitchensis</name>
    <dbReference type="NCBI Taxonomy" id="3332"/>
    <lineage>
        <taxon>Eukaryota</taxon>
        <taxon>Viridiplantae</taxon>
        <taxon>Streptophyta</taxon>
        <taxon>Embryophyta</taxon>
        <taxon>Tracheophyta</taxon>
        <taxon>Spermatophyta</taxon>
        <taxon>Pinopsida</taxon>
        <taxon>Pinidae</taxon>
        <taxon>Conifers I</taxon>
        <taxon>Pinales</taxon>
        <taxon>Pinaceae</taxon>
        <taxon>Picea</taxon>
    </lineage>
</organism>
<keyword evidence="1" id="KW-0496">Mitochondrion</keyword>